<dbReference type="NCBIfam" id="TIGR01484">
    <property type="entry name" value="HAD-SF-IIB"/>
    <property type="match status" value="1"/>
</dbReference>
<evidence type="ECO:0008006" key="3">
    <source>
        <dbReference type="Google" id="ProtNLM"/>
    </source>
</evidence>
<dbReference type="Pfam" id="PF08282">
    <property type="entry name" value="Hydrolase_3"/>
    <property type="match status" value="1"/>
</dbReference>
<protein>
    <recommendedName>
        <fullName evidence="3">Cof subfamily of IIB subfamily of haloacid dehalogenase superfamily/HAD-superfamily hydrolase, subfamily IIB</fullName>
    </recommendedName>
</protein>
<dbReference type="STRING" id="1852522.SAMN06295960_4479"/>
<dbReference type="GO" id="GO:0005829">
    <property type="term" value="C:cytosol"/>
    <property type="evidence" value="ECO:0007669"/>
    <property type="project" value="TreeGrafter"/>
</dbReference>
<keyword evidence="2" id="KW-1185">Reference proteome</keyword>
<dbReference type="GO" id="GO:0000287">
    <property type="term" value="F:magnesium ion binding"/>
    <property type="evidence" value="ECO:0007669"/>
    <property type="project" value="TreeGrafter"/>
</dbReference>
<dbReference type="InterPro" id="IPR023214">
    <property type="entry name" value="HAD_sf"/>
</dbReference>
<dbReference type="PANTHER" id="PTHR10000:SF53">
    <property type="entry name" value="5-AMINO-6-(5-PHOSPHO-D-RIBITYLAMINO)URACIL PHOSPHATASE YBJI-RELATED"/>
    <property type="match status" value="1"/>
</dbReference>
<name>A0A1X7LUJ2_9BACL</name>
<dbReference type="EMBL" id="FXAZ01000008">
    <property type="protein sequence ID" value="SMG57548.1"/>
    <property type="molecule type" value="Genomic_DNA"/>
</dbReference>
<dbReference type="Gene3D" id="3.40.50.1000">
    <property type="entry name" value="HAD superfamily/HAD-like"/>
    <property type="match status" value="1"/>
</dbReference>
<dbReference type="OrthoDB" id="1650327at2"/>
<organism evidence="1 2">
    <name type="scientific">Paenibacillus aquistagni</name>
    <dbReference type="NCBI Taxonomy" id="1852522"/>
    <lineage>
        <taxon>Bacteria</taxon>
        <taxon>Bacillati</taxon>
        <taxon>Bacillota</taxon>
        <taxon>Bacilli</taxon>
        <taxon>Bacillales</taxon>
        <taxon>Paenibacillaceae</taxon>
        <taxon>Paenibacillus</taxon>
    </lineage>
</organism>
<gene>
    <name evidence="1" type="ORF">SAMN06295960_4479</name>
</gene>
<evidence type="ECO:0000313" key="1">
    <source>
        <dbReference type="EMBL" id="SMG57548.1"/>
    </source>
</evidence>
<dbReference type="GO" id="GO:0016791">
    <property type="term" value="F:phosphatase activity"/>
    <property type="evidence" value="ECO:0007669"/>
    <property type="project" value="TreeGrafter"/>
</dbReference>
<sequence length="256" mass="28240">MKFVFDLDGTICFQGKPVPAKLTDAIAALTAAGHEVIFASARPIRDLLPVIDKAFHAYPMIGGNGSIVAQAGVISSTVHFKDQERLQLLELIACFNATYLADGKWNYAYTGPLDHPIVQNLDPEQRAANITIEELQPLIKLLIVTSSDMERLEERLSTLNVIVHSHGKEGVLDISPAGIHKWSGLQQLGVQEKTYIAFGNDANDITMFQHAKHAVMIGHHDKLVSYASEAIAMDGEQEEKEDRIVQKLLQLSQIYS</sequence>
<dbReference type="AlphaFoldDB" id="A0A1X7LUJ2"/>
<evidence type="ECO:0000313" key="2">
    <source>
        <dbReference type="Proteomes" id="UP000193834"/>
    </source>
</evidence>
<dbReference type="SUPFAM" id="SSF56784">
    <property type="entry name" value="HAD-like"/>
    <property type="match status" value="1"/>
</dbReference>
<dbReference type="Gene3D" id="3.30.1240.10">
    <property type="match status" value="1"/>
</dbReference>
<dbReference type="Proteomes" id="UP000193834">
    <property type="component" value="Unassembled WGS sequence"/>
</dbReference>
<dbReference type="InterPro" id="IPR006379">
    <property type="entry name" value="HAD-SF_hydro_IIB"/>
</dbReference>
<reference evidence="1 2" key="1">
    <citation type="submission" date="2017-04" db="EMBL/GenBank/DDBJ databases">
        <authorList>
            <person name="Afonso C.L."/>
            <person name="Miller P.J."/>
            <person name="Scott M.A."/>
            <person name="Spackman E."/>
            <person name="Goraichik I."/>
            <person name="Dimitrov K.M."/>
            <person name="Suarez D.L."/>
            <person name="Swayne D.E."/>
        </authorList>
    </citation>
    <scope>NUCLEOTIDE SEQUENCE [LARGE SCALE GENOMIC DNA]</scope>
    <source>
        <strain evidence="1 2">11</strain>
    </source>
</reference>
<dbReference type="RefSeq" id="WP_085498220.1">
    <property type="nucleotide sequence ID" value="NZ_FXAZ01000008.1"/>
</dbReference>
<accession>A0A1X7LUJ2</accession>
<proteinExistence type="predicted"/>
<dbReference type="PANTHER" id="PTHR10000">
    <property type="entry name" value="PHOSPHOSERINE PHOSPHATASE"/>
    <property type="match status" value="1"/>
</dbReference>
<dbReference type="InterPro" id="IPR036412">
    <property type="entry name" value="HAD-like_sf"/>
</dbReference>